<organism evidence="2 3">
    <name type="scientific">Aspergillus welwitschiae</name>
    <dbReference type="NCBI Taxonomy" id="1341132"/>
    <lineage>
        <taxon>Eukaryota</taxon>
        <taxon>Fungi</taxon>
        <taxon>Dikarya</taxon>
        <taxon>Ascomycota</taxon>
        <taxon>Pezizomycotina</taxon>
        <taxon>Eurotiomycetes</taxon>
        <taxon>Eurotiomycetidae</taxon>
        <taxon>Eurotiales</taxon>
        <taxon>Aspergillaceae</taxon>
        <taxon>Aspergillus</taxon>
        <taxon>Aspergillus subgen. Circumdati</taxon>
    </lineage>
</organism>
<feature type="transmembrane region" description="Helical" evidence="1">
    <location>
        <begin position="27"/>
        <end position="57"/>
    </location>
</feature>
<gene>
    <name evidence="2" type="ORF">BDQ94DRAFT_3127</name>
</gene>
<dbReference type="AlphaFoldDB" id="A0A3F3QK27"/>
<keyword evidence="1" id="KW-1133">Transmembrane helix</keyword>
<keyword evidence="3" id="KW-1185">Reference proteome</keyword>
<keyword evidence="1" id="KW-0472">Membrane</keyword>
<evidence type="ECO:0000256" key="1">
    <source>
        <dbReference type="SAM" id="Phobius"/>
    </source>
</evidence>
<sequence length="197" mass="22886">MPGVTREFDRRLPSWQRFGARLRHTLFVLWSYLSSVHILFFTFFSFLFPLFFLSYLSYHTGGFVYWHSTRGVGTLDWEPLFRLVVFISSLSDIWNRTGRICLQRSAKRRESIFTEQPIFMWFTSSSSSPHPCFIAASPQPPISSLPCPPSILSPPPPCPSTCILESSRTDDSDSTWFDFRLALKTFAYIPRSERLIH</sequence>
<reference evidence="2 3" key="1">
    <citation type="submission" date="2018-07" db="EMBL/GenBank/DDBJ databases">
        <title>The genomes of Aspergillus section Nigri reveals drivers in fungal speciation.</title>
        <authorList>
            <consortium name="DOE Joint Genome Institute"/>
            <person name="Vesth T.C."/>
            <person name="Nybo J."/>
            <person name="Theobald S."/>
            <person name="Brandl J."/>
            <person name="Frisvad J.C."/>
            <person name="Nielsen K.F."/>
            <person name="Lyhne E.K."/>
            <person name="Kogle M.E."/>
            <person name="Kuo A."/>
            <person name="Riley R."/>
            <person name="Clum A."/>
            <person name="Nolan M."/>
            <person name="Lipzen A."/>
            <person name="Salamov A."/>
            <person name="Henrissat B."/>
            <person name="Wiebenga A."/>
            <person name="De vries R.P."/>
            <person name="Grigoriev I.V."/>
            <person name="Mortensen U.H."/>
            <person name="Andersen M.R."/>
            <person name="Baker S.E."/>
        </authorList>
    </citation>
    <scope>NUCLEOTIDE SEQUENCE [LARGE SCALE GENOMIC DNA]</scope>
    <source>
        <strain evidence="2 3">CBS 139.54b</strain>
    </source>
</reference>
<evidence type="ECO:0000313" key="2">
    <source>
        <dbReference type="EMBL" id="RDH39202.1"/>
    </source>
</evidence>
<accession>A0A3F3QK27</accession>
<dbReference type="EMBL" id="KZ852032">
    <property type="protein sequence ID" value="RDH39202.1"/>
    <property type="molecule type" value="Genomic_DNA"/>
</dbReference>
<keyword evidence="1" id="KW-0812">Transmembrane</keyword>
<protein>
    <submittedName>
        <fullName evidence="2">Uncharacterized protein</fullName>
    </submittedName>
</protein>
<dbReference type="RefSeq" id="XP_026632224.1">
    <property type="nucleotide sequence ID" value="XM_026775468.1"/>
</dbReference>
<dbReference type="Proteomes" id="UP000253729">
    <property type="component" value="Unassembled WGS sequence"/>
</dbReference>
<dbReference type="GeneID" id="38143824"/>
<proteinExistence type="predicted"/>
<name>A0A3F3QK27_9EURO</name>
<evidence type="ECO:0000313" key="3">
    <source>
        <dbReference type="Proteomes" id="UP000253729"/>
    </source>
</evidence>